<dbReference type="AlphaFoldDB" id="A0A645HEK2"/>
<reference evidence="1" key="1">
    <citation type="submission" date="2019-08" db="EMBL/GenBank/DDBJ databases">
        <authorList>
            <person name="Kucharzyk K."/>
            <person name="Murdoch R.W."/>
            <person name="Higgins S."/>
            <person name="Loffler F."/>
        </authorList>
    </citation>
    <scope>NUCLEOTIDE SEQUENCE</scope>
</reference>
<dbReference type="EMBL" id="VSSQ01091644">
    <property type="protein sequence ID" value="MPN37150.1"/>
    <property type="molecule type" value="Genomic_DNA"/>
</dbReference>
<gene>
    <name evidence="1" type="ORF">SDC9_184666</name>
</gene>
<sequence length="100" mass="11252">MIPLDKLGAFSNRLSLTNIASKADAYKPKPKTTYNMIKDYVFNKYSFNVHSAYIAEVKRSLGLPMFDAPNAVETLKSPRKHPTPIQIVAIKEALSHFEVI</sequence>
<proteinExistence type="predicted"/>
<evidence type="ECO:0000313" key="1">
    <source>
        <dbReference type="EMBL" id="MPN37150.1"/>
    </source>
</evidence>
<protein>
    <recommendedName>
        <fullName evidence="2">RNA methyltransferase</fullName>
    </recommendedName>
</protein>
<name>A0A645HEK2_9ZZZZ</name>
<organism evidence="1">
    <name type="scientific">bioreactor metagenome</name>
    <dbReference type="NCBI Taxonomy" id="1076179"/>
    <lineage>
        <taxon>unclassified sequences</taxon>
        <taxon>metagenomes</taxon>
        <taxon>ecological metagenomes</taxon>
    </lineage>
</organism>
<accession>A0A645HEK2</accession>
<comment type="caution">
    <text evidence="1">The sequence shown here is derived from an EMBL/GenBank/DDBJ whole genome shotgun (WGS) entry which is preliminary data.</text>
</comment>
<evidence type="ECO:0008006" key="2">
    <source>
        <dbReference type="Google" id="ProtNLM"/>
    </source>
</evidence>